<feature type="transmembrane region" description="Helical" evidence="10">
    <location>
        <begin position="325"/>
        <end position="343"/>
    </location>
</feature>
<feature type="transmembrane region" description="Helical" evidence="10">
    <location>
        <begin position="31"/>
        <end position="50"/>
    </location>
</feature>
<evidence type="ECO:0000256" key="10">
    <source>
        <dbReference type="SAM" id="Phobius"/>
    </source>
</evidence>
<keyword evidence="4" id="KW-0677">Repeat</keyword>
<evidence type="ECO:0000256" key="6">
    <source>
        <dbReference type="ARBA" id="ARBA00022840"/>
    </source>
</evidence>
<feature type="transmembrane region" description="Helical" evidence="10">
    <location>
        <begin position="133"/>
        <end position="154"/>
    </location>
</feature>
<dbReference type="EMBL" id="GG745352">
    <property type="protein sequence ID" value="KNE67281.1"/>
    <property type="molecule type" value="Genomic_DNA"/>
</dbReference>
<dbReference type="OMA" id="HIDCTLS"/>
<evidence type="ECO:0000256" key="1">
    <source>
        <dbReference type="ARBA" id="ARBA00004141"/>
    </source>
</evidence>
<evidence type="ECO:0000313" key="14">
    <source>
        <dbReference type="Proteomes" id="UP000054350"/>
    </source>
</evidence>
<evidence type="ECO:0000256" key="2">
    <source>
        <dbReference type="ARBA" id="ARBA00022448"/>
    </source>
</evidence>
<dbReference type="VEuPathDB" id="FungiDB:AMAG_12345"/>
<dbReference type="GO" id="GO:0016020">
    <property type="term" value="C:membrane"/>
    <property type="evidence" value="ECO:0007669"/>
    <property type="project" value="UniProtKB-SubCell"/>
</dbReference>
<feature type="domain" description="ABC transmembrane type-1" evidence="12">
    <location>
        <begin position="286"/>
        <end position="567"/>
    </location>
</feature>
<evidence type="ECO:0008006" key="15">
    <source>
        <dbReference type="Google" id="ProtNLM"/>
    </source>
</evidence>
<dbReference type="InterPro" id="IPR056227">
    <property type="entry name" value="TMD0_ABC"/>
</dbReference>
<dbReference type="Pfam" id="PF24357">
    <property type="entry name" value="TMD0_ABC"/>
    <property type="match status" value="1"/>
</dbReference>
<feature type="transmembrane region" description="Helical" evidence="10">
    <location>
        <begin position="1082"/>
        <end position="1102"/>
    </location>
</feature>
<feature type="domain" description="ABC transporter" evidence="11">
    <location>
        <begin position="1259"/>
        <end position="1491"/>
    </location>
</feature>
<dbReference type="InterPro" id="IPR003593">
    <property type="entry name" value="AAA+_ATPase"/>
</dbReference>
<dbReference type="FunFam" id="1.20.1560.10:FF:000013">
    <property type="entry name" value="ABC transporter C family member 2"/>
    <property type="match status" value="1"/>
</dbReference>
<dbReference type="InterPro" id="IPR003439">
    <property type="entry name" value="ABC_transporter-like_ATP-bd"/>
</dbReference>
<comment type="subcellular location">
    <subcellularLocation>
        <location evidence="1">Membrane</location>
        <topology evidence="1">Multi-pass membrane protein</topology>
    </subcellularLocation>
</comment>
<evidence type="ECO:0000259" key="12">
    <source>
        <dbReference type="PROSITE" id="PS50929"/>
    </source>
</evidence>
<dbReference type="InterPro" id="IPR017871">
    <property type="entry name" value="ABC_transporter-like_CS"/>
</dbReference>
<feature type="domain" description="ABC transmembrane type-1" evidence="12">
    <location>
        <begin position="944"/>
        <end position="1223"/>
    </location>
</feature>
<feature type="transmembrane region" description="Helical" evidence="10">
    <location>
        <begin position="942"/>
        <end position="966"/>
    </location>
</feature>
<evidence type="ECO:0000256" key="5">
    <source>
        <dbReference type="ARBA" id="ARBA00022741"/>
    </source>
</evidence>
<proteinExistence type="predicted"/>
<sequence>MTPFCRDGAPLDVTTHVAAQIDFNFCFQEGVGLASLAAVCILAIANRFWFLRSRPNLPTGMTHPHRFLIGAKMILALGNLATAFTVIALATGAKEPQAASTYLAWSLLCVTLAVALPTHYLEYLRSRRPSTSLSTFYALLTLLLVVRLRTLVLLDVGDWWLVHAITQLSITAVLFLIENASSKGKDLRKKHQMVATDTSTVNESPENTATFLSKITFFWVTDLLLRGRKAAIEFSDLWDLPWALRSRRSGDLLQEAWNRECAKHPQNPSFIKALLAVFGPRLLFNTFLAFLEAGLSLVTPLFVQYFVNLVLARGTPDERPKAEGITIAIMFFVIGLISSLITGQQQHIAFTEVTRCRVAVQDVVYRKALTIPSHSRASTGEIVNHSQVDADNVAMTLLHVLDLLPTPLTLSVALFMLYQQVGWSMVMTIVLMLAAVPVLSICASRMMDLRTESLAQTDGRVKATTEALNGIKTLKLYGWTKYLRDRILRFRDRELALLRRVYNILSVQVGVSLILPSISTFAVFAVYAAVSPPNTLTAGRVFVALSLFRLIEHPIQGLIWGWSPLVEAYASVHRIGRFLQTKQLDVYVERTHDATNTVAVSIDRSEFLFVDDKPVLAIDKLTIPRGSLTAVVGKVGSGKTALLSAMLGEIYKAPNGGKVVVNGRVAYVSQSAWIMNGTVRANILFGRDLDKDKYRAVLRACALDKDLQVLSHGDRTQIGEKGINLSGGQKARITCARALYADADILLLDDPLSAVDAHVDRHMFNAWFHPQHGLLRGKTVVLVTHAVHHLADVDHILAIKDGKIHEQGTYAELMAANGTVAEIVNEYMAKREGPSSSSSSDADEAWSEMPFVSAVTGGRRRSISIDDRLEVEDVARKLLRKSLSRASMGDIGRNFALADGGVMSANVDQDEGEVDENMETNVSGKVTWSVYMTYFRHCGLPFVAAYVLMTFTGNALGFVVTLWLGAWGTASSAGNGGDVAYWLSGYAGIVFATCVISTFTFYFFLAIVAIRASRTTMVELVDRIFRAPLSFFDVTPSGRVLNRMSRDQSNVDNEVPLAFDQCVFLSFQLLGTVITIMTATPWIILLVVPITGIFYVVQQLYLSTSREVQRIYLVHGSPVYQHFTESLDGLGVIRAYGHAARFESEAEQKLDNASKSYYSVMSTSRWLFVQLQLLGNLIIGTIGLLAVLTPTTGTAVIGASLQYSLDITSVISDLLRTAARLENVLVSVERIKEYSEVPTEAAEETPFDLDQSWPAKGAIEFKDYTTSYRPGLDPVLKHVNLSIKAGERVGIVGRTGAGKSSLTLALFRAIEATGGSILVDGEDLSTIGLSDVRSRLTILPQDPILFDAKVRDNLDPSGTKDDAALWHALEGAGLAKYVRQQDDALDAMLTGSSLSVGQAQLLCLARAILRKTKVLVLDEATASIDHQTDEIVQKTIRREFAGCTVLTIAHRIATILDYDKVCVLNHGEVTEFDTPEALLSKADSIFYSLAKESGLVK</sequence>
<feature type="transmembrane region" description="Helical" evidence="10">
    <location>
        <begin position="423"/>
        <end position="443"/>
    </location>
</feature>
<dbReference type="PROSITE" id="PS50929">
    <property type="entry name" value="ABC_TM1F"/>
    <property type="match status" value="2"/>
</dbReference>
<dbReference type="InterPro" id="IPR036640">
    <property type="entry name" value="ABC1_TM_sf"/>
</dbReference>
<evidence type="ECO:0000256" key="7">
    <source>
        <dbReference type="ARBA" id="ARBA00022989"/>
    </source>
</evidence>
<gene>
    <name evidence="13" type="ORF">AMAG_12345</name>
</gene>
<dbReference type="PANTHER" id="PTHR24223">
    <property type="entry name" value="ATP-BINDING CASSETTE SUB-FAMILY C"/>
    <property type="match status" value="1"/>
</dbReference>
<dbReference type="InterPro" id="IPR011527">
    <property type="entry name" value="ABC1_TM_dom"/>
</dbReference>
<feature type="transmembrane region" description="Helical" evidence="10">
    <location>
        <begin position="71"/>
        <end position="90"/>
    </location>
</feature>
<dbReference type="InterPro" id="IPR050173">
    <property type="entry name" value="ABC_transporter_C-like"/>
</dbReference>
<protein>
    <recommendedName>
        <fullName evidence="15">P-loop containing nucleoside triphosphate hydrolase protein</fullName>
    </recommendedName>
</protein>
<dbReference type="Pfam" id="PF00005">
    <property type="entry name" value="ABC_tran"/>
    <property type="match status" value="2"/>
</dbReference>
<reference evidence="14" key="2">
    <citation type="submission" date="2009-11" db="EMBL/GenBank/DDBJ databases">
        <title>The Genome Sequence of Allomyces macrogynus strain ATCC 38327.</title>
        <authorList>
            <consortium name="The Broad Institute Genome Sequencing Platform"/>
            <person name="Russ C."/>
            <person name="Cuomo C."/>
            <person name="Shea T."/>
            <person name="Young S.K."/>
            <person name="Zeng Q."/>
            <person name="Koehrsen M."/>
            <person name="Haas B."/>
            <person name="Borodovsky M."/>
            <person name="Guigo R."/>
            <person name="Alvarado L."/>
            <person name="Berlin A."/>
            <person name="Borenstein D."/>
            <person name="Chen Z."/>
            <person name="Engels R."/>
            <person name="Freedman E."/>
            <person name="Gellesch M."/>
            <person name="Goldberg J."/>
            <person name="Griggs A."/>
            <person name="Gujja S."/>
            <person name="Heiman D."/>
            <person name="Hepburn T."/>
            <person name="Howarth C."/>
            <person name="Jen D."/>
            <person name="Larson L."/>
            <person name="Lewis B."/>
            <person name="Mehta T."/>
            <person name="Park D."/>
            <person name="Pearson M."/>
            <person name="Roberts A."/>
            <person name="Saif S."/>
            <person name="Shenoy N."/>
            <person name="Sisk P."/>
            <person name="Stolte C."/>
            <person name="Sykes S."/>
            <person name="Walk T."/>
            <person name="White J."/>
            <person name="Yandava C."/>
            <person name="Burger G."/>
            <person name="Gray M.W."/>
            <person name="Holland P.W.H."/>
            <person name="King N."/>
            <person name="Lang F.B.F."/>
            <person name="Roger A.J."/>
            <person name="Ruiz-Trillo I."/>
            <person name="Lander E."/>
            <person name="Nusbaum C."/>
        </authorList>
    </citation>
    <scope>NUCLEOTIDE SEQUENCE [LARGE SCALE GENOMIC DNA]</scope>
    <source>
        <strain evidence="14">ATCC 38327</strain>
    </source>
</reference>
<dbReference type="SUPFAM" id="SSF90123">
    <property type="entry name" value="ABC transporter transmembrane region"/>
    <property type="match status" value="2"/>
</dbReference>
<feature type="transmembrane region" description="Helical" evidence="10">
    <location>
        <begin position="1166"/>
        <end position="1188"/>
    </location>
</feature>
<feature type="transmembrane region" description="Helical" evidence="10">
    <location>
        <begin position="986"/>
        <end position="1010"/>
    </location>
</feature>
<dbReference type="SUPFAM" id="SSF52540">
    <property type="entry name" value="P-loop containing nucleoside triphosphate hydrolases"/>
    <property type="match status" value="2"/>
</dbReference>
<dbReference type="CDD" id="cd03250">
    <property type="entry name" value="ABCC_MRP_domain1"/>
    <property type="match status" value="1"/>
</dbReference>
<keyword evidence="9" id="KW-0325">Glycoprotein</keyword>
<feature type="transmembrane region" description="Helical" evidence="10">
    <location>
        <begin position="397"/>
        <end position="417"/>
    </location>
</feature>
<dbReference type="PROSITE" id="PS50893">
    <property type="entry name" value="ABC_TRANSPORTER_2"/>
    <property type="match status" value="2"/>
</dbReference>
<dbReference type="PANTHER" id="PTHR24223:SF399">
    <property type="entry name" value="ABC TRANSPORTER ATNG"/>
    <property type="match status" value="1"/>
</dbReference>
<dbReference type="InterPro" id="IPR044746">
    <property type="entry name" value="ABCC_6TM_D1"/>
</dbReference>
<name>A0A0L0SXR7_ALLM3</name>
<dbReference type="PROSITE" id="PS00211">
    <property type="entry name" value="ABC_TRANSPORTER_1"/>
    <property type="match status" value="1"/>
</dbReference>
<dbReference type="SMART" id="SM00382">
    <property type="entry name" value="AAA"/>
    <property type="match status" value="2"/>
</dbReference>
<dbReference type="Proteomes" id="UP000054350">
    <property type="component" value="Unassembled WGS sequence"/>
</dbReference>
<accession>A0A0L0SXR7</accession>
<keyword evidence="7 10" id="KW-1133">Transmembrane helix</keyword>
<dbReference type="FunFam" id="3.40.50.300:FF:000997">
    <property type="entry name" value="Multidrug resistance-associated protein 1"/>
    <property type="match status" value="1"/>
</dbReference>
<dbReference type="Gene3D" id="1.20.1560.10">
    <property type="entry name" value="ABC transporter type 1, transmembrane domain"/>
    <property type="match status" value="2"/>
</dbReference>
<dbReference type="GO" id="GO:0016887">
    <property type="term" value="F:ATP hydrolysis activity"/>
    <property type="evidence" value="ECO:0007669"/>
    <property type="project" value="InterPro"/>
</dbReference>
<dbReference type="STRING" id="578462.A0A0L0SXR7"/>
<dbReference type="InterPro" id="IPR027417">
    <property type="entry name" value="P-loop_NTPase"/>
</dbReference>
<keyword evidence="6" id="KW-0067">ATP-binding</keyword>
<feature type="transmembrane region" description="Helical" evidence="10">
    <location>
        <begin position="102"/>
        <end position="121"/>
    </location>
</feature>
<keyword evidence="5" id="KW-0547">Nucleotide-binding</keyword>
<dbReference type="FunFam" id="3.40.50.300:FF:000565">
    <property type="entry name" value="ABC bile acid transporter"/>
    <property type="match status" value="1"/>
</dbReference>
<feature type="transmembrane region" description="Helical" evidence="10">
    <location>
        <begin position="501"/>
        <end position="529"/>
    </location>
</feature>
<dbReference type="CDD" id="cd18579">
    <property type="entry name" value="ABC_6TM_ABCC_D1"/>
    <property type="match status" value="1"/>
</dbReference>
<organism evidence="13 14">
    <name type="scientific">Allomyces macrogynus (strain ATCC 38327)</name>
    <name type="common">Allomyces javanicus var. macrogynus</name>
    <dbReference type="NCBI Taxonomy" id="578462"/>
    <lineage>
        <taxon>Eukaryota</taxon>
        <taxon>Fungi</taxon>
        <taxon>Fungi incertae sedis</taxon>
        <taxon>Blastocladiomycota</taxon>
        <taxon>Blastocladiomycetes</taxon>
        <taxon>Blastocladiales</taxon>
        <taxon>Blastocladiaceae</taxon>
        <taxon>Allomyces</taxon>
    </lineage>
</organism>
<evidence type="ECO:0000256" key="3">
    <source>
        <dbReference type="ARBA" id="ARBA00022692"/>
    </source>
</evidence>
<evidence type="ECO:0000256" key="9">
    <source>
        <dbReference type="ARBA" id="ARBA00023180"/>
    </source>
</evidence>
<dbReference type="OrthoDB" id="6500128at2759"/>
<reference evidence="13 14" key="1">
    <citation type="submission" date="2009-11" db="EMBL/GenBank/DDBJ databases">
        <title>Annotation of Allomyces macrogynus ATCC 38327.</title>
        <authorList>
            <consortium name="The Broad Institute Genome Sequencing Platform"/>
            <person name="Russ C."/>
            <person name="Cuomo C."/>
            <person name="Burger G."/>
            <person name="Gray M.W."/>
            <person name="Holland P.W.H."/>
            <person name="King N."/>
            <person name="Lang F.B.F."/>
            <person name="Roger A.J."/>
            <person name="Ruiz-Trillo I."/>
            <person name="Young S.K."/>
            <person name="Zeng Q."/>
            <person name="Gargeya S."/>
            <person name="Fitzgerald M."/>
            <person name="Haas B."/>
            <person name="Abouelleil A."/>
            <person name="Alvarado L."/>
            <person name="Arachchi H.M."/>
            <person name="Berlin A."/>
            <person name="Chapman S.B."/>
            <person name="Gearin G."/>
            <person name="Goldberg J."/>
            <person name="Griggs A."/>
            <person name="Gujja S."/>
            <person name="Hansen M."/>
            <person name="Heiman D."/>
            <person name="Howarth C."/>
            <person name="Larimer J."/>
            <person name="Lui A."/>
            <person name="MacDonald P.J.P."/>
            <person name="McCowen C."/>
            <person name="Montmayeur A."/>
            <person name="Murphy C."/>
            <person name="Neiman D."/>
            <person name="Pearson M."/>
            <person name="Priest M."/>
            <person name="Roberts A."/>
            <person name="Saif S."/>
            <person name="Shea T."/>
            <person name="Sisk P."/>
            <person name="Stolte C."/>
            <person name="Sykes S."/>
            <person name="Wortman J."/>
            <person name="Nusbaum C."/>
            <person name="Birren B."/>
        </authorList>
    </citation>
    <scope>NUCLEOTIDE SEQUENCE [LARGE SCALE GENOMIC DNA]</scope>
    <source>
        <strain evidence="13 14">ATCC 38327</strain>
    </source>
</reference>
<feature type="domain" description="ABC transporter" evidence="11">
    <location>
        <begin position="589"/>
        <end position="826"/>
    </location>
</feature>
<keyword evidence="8 10" id="KW-0472">Membrane</keyword>
<dbReference type="InterPro" id="IPR044726">
    <property type="entry name" value="ABCC_6TM_D2"/>
</dbReference>
<keyword evidence="3 10" id="KW-0812">Transmembrane</keyword>
<dbReference type="eggNOG" id="KOG0054">
    <property type="taxonomic scope" value="Eukaryota"/>
</dbReference>
<dbReference type="CDD" id="cd03244">
    <property type="entry name" value="ABCC_MRP_domain2"/>
    <property type="match status" value="1"/>
</dbReference>
<dbReference type="CDD" id="cd18580">
    <property type="entry name" value="ABC_6TM_ABCC_D2"/>
    <property type="match status" value="1"/>
</dbReference>
<keyword evidence="14" id="KW-1185">Reference proteome</keyword>
<keyword evidence="2" id="KW-0813">Transport</keyword>
<dbReference type="Pfam" id="PF00664">
    <property type="entry name" value="ABC_membrane"/>
    <property type="match status" value="2"/>
</dbReference>
<evidence type="ECO:0000256" key="8">
    <source>
        <dbReference type="ARBA" id="ARBA00023136"/>
    </source>
</evidence>
<feature type="transmembrane region" description="Helical" evidence="10">
    <location>
        <begin position="160"/>
        <end position="180"/>
    </location>
</feature>
<evidence type="ECO:0000256" key="4">
    <source>
        <dbReference type="ARBA" id="ARBA00022737"/>
    </source>
</evidence>
<evidence type="ECO:0000259" key="11">
    <source>
        <dbReference type="PROSITE" id="PS50893"/>
    </source>
</evidence>
<feature type="transmembrane region" description="Helical" evidence="10">
    <location>
        <begin position="282"/>
        <end position="305"/>
    </location>
</feature>
<evidence type="ECO:0000313" key="13">
    <source>
        <dbReference type="EMBL" id="KNE67281.1"/>
    </source>
</evidence>
<dbReference type="GO" id="GO:0005524">
    <property type="term" value="F:ATP binding"/>
    <property type="evidence" value="ECO:0007669"/>
    <property type="project" value="UniProtKB-KW"/>
</dbReference>
<dbReference type="GO" id="GO:0140359">
    <property type="term" value="F:ABC-type transporter activity"/>
    <property type="evidence" value="ECO:0007669"/>
    <property type="project" value="InterPro"/>
</dbReference>
<dbReference type="Gene3D" id="3.40.50.300">
    <property type="entry name" value="P-loop containing nucleotide triphosphate hydrolases"/>
    <property type="match status" value="2"/>
</dbReference>